<dbReference type="InterPro" id="IPR042185">
    <property type="entry name" value="Serpin_sf_2"/>
</dbReference>
<dbReference type="Pfam" id="PF26399">
    <property type="entry name" value="PRM_STIL"/>
    <property type="match status" value="1"/>
</dbReference>
<evidence type="ECO:0000256" key="2">
    <source>
        <dbReference type="ARBA" id="ARBA00009500"/>
    </source>
</evidence>
<dbReference type="GO" id="GO:0031023">
    <property type="term" value="P:microtubule organizing center organization"/>
    <property type="evidence" value="ECO:0007669"/>
    <property type="project" value="TreeGrafter"/>
</dbReference>
<feature type="region of interest" description="Disordered" evidence="18">
    <location>
        <begin position="395"/>
        <end position="429"/>
    </location>
</feature>
<dbReference type="PANTHER" id="PTHR15128:SF0">
    <property type="entry name" value="SCL-INTERRUPTING LOCUS PROTEIN"/>
    <property type="match status" value="1"/>
</dbReference>
<dbReference type="PROSITE" id="PS00284">
    <property type="entry name" value="SERPIN"/>
    <property type="match status" value="1"/>
</dbReference>
<dbReference type="Ensembl" id="ENSLBET00000008418.1">
    <property type="protein sequence ID" value="ENSLBEP00000008011.1"/>
    <property type="gene ID" value="ENSLBEG00000006198.1"/>
</dbReference>
<evidence type="ECO:0000256" key="14">
    <source>
        <dbReference type="ARBA" id="ARBA00023180"/>
    </source>
</evidence>
<dbReference type="Gene3D" id="2.30.39.10">
    <property type="entry name" value="Alpha-1-antitrypsin, domain 1"/>
    <property type="match status" value="1"/>
</dbReference>
<feature type="compositionally biased region" description="Pro residues" evidence="18">
    <location>
        <begin position="520"/>
        <end position="533"/>
    </location>
</feature>
<feature type="compositionally biased region" description="Pro residues" evidence="18">
    <location>
        <begin position="637"/>
        <end position="649"/>
    </location>
</feature>
<feature type="compositionally biased region" description="Low complexity" evidence="18">
    <location>
        <begin position="869"/>
        <end position="884"/>
    </location>
</feature>
<keyword evidence="5" id="KW-0964">Secreted</keyword>
<evidence type="ECO:0000256" key="18">
    <source>
        <dbReference type="SAM" id="MobiDB-lite"/>
    </source>
</evidence>
<feature type="compositionally biased region" description="Pro residues" evidence="18">
    <location>
        <begin position="656"/>
        <end position="679"/>
    </location>
</feature>
<dbReference type="Pfam" id="PF25775">
    <property type="entry name" value="CC_STIL"/>
    <property type="match status" value="1"/>
</dbReference>
<evidence type="ECO:0000256" key="1">
    <source>
        <dbReference type="ARBA" id="ARBA00004239"/>
    </source>
</evidence>
<evidence type="ECO:0000256" key="4">
    <source>
        <dbReference type="ARBA" id="ARBA00015267"/>
    </source>
</evidence>
<keyword evidence="6" id="KW-0597">Phosphoprotein</keyword>
<dbReference type="SUPFAM" id="SSF56574">
    <property type="entry name" value="Serpins"/>
    <property type="match status" value="1"/>
</dbReference>
<name>A0A3Q3EKJ7_9LABR</name>
<organism evidence="20 21">
    <name type="scientific">Labrus bergylta</name>
    <name type="common">ballan wrasse</name>
    <dbReference type="NCBI Taxonomy" id="56723"/>
    <lineage>
        <taxon>Eukaryota</taxon>
        <taxon>Metazoa</taxon>
        <taxon>Chordata</taxon>
        <taxon>Craniata</taxon>
        <taxon>Vertebrata</taxon>
        <taxon>Euteleostomi</taxon>
        <taxon>Actinopterygii</taxon>
        <taxon>Neopterygii</taxon>
        <taxon>Teleostei</taxon>
        <taxon>Neoteleostei</taxon>
        <taxon>Acanthomorphata</taxon>
        <taxon>Eupercaria</taxon>
        <taxon>Labriformes</taxon>
        <taxon>Labridae</taxon>
        <taxon>Labrus</taxon>
    </lineage>
</organism>
<feature type="domain" description="Serpin" evidence="19">
    <location>
        <begin position="1008"/>
        <end position="1378"/>
    </location>
</feature>
<keyword evidence="13" id="KW-1015">Disulfide bond</keyword>
<dbReference type="FunCoup" id="A0A3Q3EKJ7">
    <property type="interactions" value="1565"/>
</dbReference>
<dbReference type="InterPro" id="IPR058559">
    <property type="entry name" value="PRM_STIL"/>
</dbReference>
<dbReference type="FunFam" id="3.30.497.10:FF:000008">
    <property type="entry name" value="antithrombin-III isoform X1"/>
    <property type="match status" value="1"/>
</dbReference>
<feature type="region of interest" description="Disordered" evidence="18">
    <location>
        <begin position="849"/>
        <end position="894"/>
    </location>
</feature>
<accession>A0A3Q3EKJ7</accession>
<dbReference type="GO" id="GO:0008201">
    <property type="term" value="F:heparin binding"/>
    <property type="evidence" value="ECO:0007669"/>
    <property type="project" value="UniProtKB-KW"/>
</dbReference>
<evidence type="ECO:0000256" key="3">
    <source>
        <dbReference type="ARBA" id="ARBA00011096"/>
    </source>
</evidence>
<dbReference type="GO" id="GO:0007052">
    <property type="term" value="P:mitotic spindle organization"/>
    <property type="evidence" value="ECO:0007669"/>
    <property type="project" value="TreeGrafter"/>
</dbReference>
<dbReference type="GO" id="GO:0007224">
    <property type="term" value="P:smoothened signaling pathway"/>
    <property type="evidence" value="ECO:0007669"/>
    <property type="project" value="TreeGrafter"/>
</dbReference>
<keyword evidence="21" id="KW-1185">Reference proteome</keyword>
<evidence type="ECO:0000256" key="12">
    <source>
        <dbReference type="ARBA" id="ARBA00023084"/>
    </source>
</evidence>
<dbReference type="InterPro" id="IPR057731">
    <property type="entry name" value="STIL_N"/>
</dbReference>
<keyword evidence="8" id="KW-0646">Protease inhibitor</keyword>
<dbReference type="STRING" id="56723.ENSLBEP00000008011"/>
<dbReference type="GO" id="GO:0004867">
    <property type="term" value="F:serine-type endopeptidase inhibitor activity"/>
    <property type="evidence" value="ECO:0007669"/>
    <property type="project" value="UniProtKB-KW"/>
</dbReference>
<comment type="subcellular location">
    <subcellularLocation>
        <location evidence="1">Secreted</location>
        <location evidence="1">Extracellular space</location>
    </subcellularLocation>
</comment>
<dbReference type="Proteomes" id="UP000261660">
    <property type="component" value="Unplaced"/>
</dbReference>
<feature type="region of interest" description="Disordered" evidence="18">
    <location>
        <begin position="444"/>
        <end position="493"/>
    </location>
</feature>
<comment type="function">
    <text evidence="15">Most important serine protease inhibitor in plasma that regulates the blood coagulation cascade. AT-III inhibits thrombin, matriptase-3/TMPRSS7, as well as factors IXa, Xa and XIa. Its inhibitory activity is greatly enhanced in the presence of heparin.</text>
</comment>
<dbReference type="Gene3D" id="3.30.497.10">
    <property type="entry name" value="Antithrombin, subunit I, domain 2"/>
    <property type="match status" value="1"/>
</dbReference>
<dbReference type="GO" id="GO:0071539">
    <property type="term" value="P:protein localization to centrosome"/>
    <property type="evidence" value="ECO:0007669"/>
    <property type="project" value="TreeGrafter"/>
</dbReference>
<dbReference type="GO" id="GO:0005815">
    <property type="term" value="C:microtubule organizing center"/>
    <property type="evidence" value="ECO:0007669"/>
    <property type="project" value="TreeGrafter"/>
</dbReference>
<feature type="region of interest" description="Disordered" evidence="18">
    <location>
        <begin position="763"/>
        <end position="799"/>
    </location>
</feature>
<feature type="compositionally biased region" description="Polar residues" evidence="18">
    <location>
        <begin position="541"/>
        <end position="558"/>
    </location>
</feature>
<evidence type="ECO:0000256" key="9">
    <source>
        <dbReference type="ARBA" id="ARBA00022696"/>
    </source>
</evidence>
<keyword evidence="10" id="KW-0732">Signal</keyword>
<dbReference type="GO" id="GO:0005576">
    <property type="term" value="C:extracellular region"/>
    <property type="evidence" value="ECO:0007669"/>
    <property type="project" value="UniProtKB-SubCell"/>
</dbReference>
<dbReference type="InParanoid" id="A0A3Q3EKJ7"/>
<evidence type="ECO:0000256" key="10">
    <source>
        <dbReference type="ARBA" id="ARBA00022729"/>
    </source>
</evidence>
<dbReference type="Pfam" id="PF00079">
    <property type="entry name" value="Serpin"/>
    <property type="match status" value="1"/>
</dbReference>
<evidence type="ECO:0000256" key="6">
    <source>
        <dbReference type="ARBA" id="ARBA00022553"/>
    </source>
</evidence>
<dbReference type="PANTHER" id="PTHR15128">
    <property type="entry name" value="TAL1 SCL INTERRUPTING LOCUS"/>
    <property type="match status" value="1"/>
</dbReference>
<dbReference type="InterPro" id="IPR042178">
    <property type="entry name" value="Serpin_sf_1"/>
</dbReference>
<dbReference type="Pfam" id="PF15253">
    <property type="entry name" value="STIL_N"/>
    <property type="match status" value="1"/>
</dbReference>
<keyword evidence="14" id="KW-0325">Glycoprotein</keyword>
<evidence type="ECO:0000256" key="16">
    <source>
        <dbReference type="ARBA" id="ARBA00033153"/>
    </source>
</evidence>
<dbReference type="InterPro" id="IPR057655">
    <property type="entry name" value="STIL_CC"/>
</dbReference>
<evidence type="ECO:0000256" key="11">
    <source>
        <dbReference type="ARBA" id="ARBA00022900"/>
    </source>
</evidence>
<evidence type="ECO:0000313" key="21">
    <source>
        <dbReference type="Proteomes" id="UP000261660"/>
    </source>
</evidence>
<evidence type="ECO:0000256" key="15">
    <source>
        <dbReference type="ARBA" id="ARBA00025088"/>
    </source>
</evidence>
<evidence type="ECO:0000313" key="20">
    <source>
        <dbReference type="Ensembl" id="ENSLBEP00000008011.1"/>
    </source>
</evidence>
<feature type="compositionally biased region" description="Pro residues" evidence="18">
    <location>
        <begin position="567"/>
        <end position="629"/>
    </location>
</feature>
<dbReference type="GeneTree" id="ENSGT00940000157967"/>
<evidence type="ECO:0000256" key="7">
    <source>
        <dbReference type="ARBA" id="ARBA00022674"/>
    </source>
</evidence>
<dbReference type="InterPro" id="IPR026123">
    <property type="entry name" value="STIL"/>
</dbReference>
<dbReference type="GO" id="GO:0007596">
    <property type="term" value="P:blood coagulation"/>
    <property type="evidence" value="ECO:0007669"/>
    <property type="project" value="UniProtKB-KW"/>
</dbReference>
<evidence type="ECO:0000256" key="13">
    <source>
        <dbReference type="ARBA" id="ARBA00023157"/>
    </source>
</evidence>
<protein>
    <recommendedName>
        <fullName evidence="4">Antithrombin-III</fullName>
    </recommendedName>
    <alternativeName>
        <fullName evidence="16">Serpin C1</fullName>
    </alternativeName>
</protein>
<keyword evidence="7" id="KW-0358">Heparin-binding</keyword>
<comment type="similarity">
    <text evidence="2 17">Belongs to the serpin family.</text>
</comment>
<keyword evidence="11" id="KW-0722">Serine protease inhibitor</keyword>
<keyword evidence="9" id="KW-0356">Hemostasis</keyword>
<evidence type="ECO:0000256" key="17">
    <source>
        <dbReference type="RuleBase" id="RU000411"/>
    </source>
</evidence>
<dbReference type="InterPro" id="IPR036186">
    <property type="entry name" value="Serpin_sf"/>
</dbReference>
<evidence type="ECO:0000259" key="19">
    <source>
        <dbReference type="SMART" id="SM00093"/>
    </source>
</evidence>
<reference evidence="20" key="2">
    <citation type="submission" date="2025-09" db="UniProtKB">
        <authorList>
            <consortium name="Ensembl"/>
        </authorList>
    </citation>
    <scope>IDENTIFICATION</scope>
</reference>
<reference evidence="20" key="1">
    <citation type="submission" date="2025-08" db="UniProtKB">
        <authorList>
            <consortium name="Ensembl"/>
        </authorList>
    </citation>
    <scope>IDENTIFICATION</scope>
</reference>
<evidence type="ECO:0000256" key="5">
    <source>
        <dbReference type="ARBA" id="ARBA00022525"/>
    </source>
</evidence>
<dbReference type="InterPro" id="IPR023796">
    <property type="entry name" value="Serpin_dom"/>
</dbReference>
<dbReference type="SMART" id="SM00093">
    <property type="entry name" value="SERPIN"/>
    <property type="match status" value="1"/>
</dbReference>
<comment type="subunit">
    <text evidence="3">Forms protease inhibiting heterodimer with TMPRSS7.</text>
</comment>
<feature type="region of interest" description="Disordered" evidence="18">
    <location>
        <begin position="971"/>
        <end position="993"/>
    </location>
</feature>
<evidence type="ECO:0000256" key="8">
    <source>
        <dbReference type="ARBA" id="ARBA00022690"/>
    </source>
</evidence>
<proteinExistence type="inferred from homology"/>
<sequence>MSIPVNLQALPSGVFESVFKQENIRGRSSMNSLTALSFPKSRSALWDGSPAGEKLRLQLCARRKPRLVLLEKALRLAQRHARQSNKPRLHCFFLGSVSVDADEEGVTVTLDRFDLGRDQAGASGRVPSALLPGDAVVPCLFSSQVETTPDTVIQSEAELHHCFKVLQQCVSSRLSLDLSQLLKLRGHVTCSQQSDVTAFSLSWSSVCPSVSVDVQPVRSIPIIPTALLRSLTSINRPLPNAANRQRGFLTMDQTRKLLLLLESDPKASTLPLVGLWLSGVTHVYNPQVWAWCLRFLFSSALQDRVYSESGCFLLILFASTHTPPQVFQCRAPGPGPGPQLDYQLLTASQSVTLYQAVCVEGRTLSCDLDLSRQTQVFRDAQSSFNSVVLSAAGLSVSDQDSGVEDEDLSPRPSPSPHPPAQQSRRVQPSVPELSLLIDSSFSSNHNWQDAGSAHRPPPPTDRKSAPPTRNINSAPKPAPPPHLHSTPNSNLQQPCTCCSSHTYNCTSIFSSSTGLHPAPSVFPHPHNTPPPSSNHPSSHHQTLSTLSCPHSASVSPTPASFPHHHNTPPPSSHHQTPPPSSYHQTPPPSSHHQTPPPPPSSHHQTPPPPPSSHHQTPPPPSCLPPPPPLSSHHYTPHTPPPSSNHPSPPLSSHYRTPPPSQSPSSPPSGPPLPCPFSLPPADPVTPAPWLPRPPCVNQCCDQGGGVTPVDTYQLLLLQDRQLRLLQAQVQMLLEAQGKCQTSSQQADTQTPRSTASVAVGTGASLFWGDPGQEVHAPPTSYNSPLSSPRPPPHTDTSAEDADVLDQKAAAYSFSGLQSPVLGESASMFTPADEQQSFYHNLQNQLNSRLQEPGDSRRNSPPAAPDRSHSSASSSAASSASSSASRGKQQRGGDPVVSATLRQLQQLGVDLHEQDLTESERRKHQTVESSRMRAADWLLVLASLALLALAVDADICGAKPRDLPLEPRCIYRSPDLESPEDPTDQPEQVPESTNPRVWELSKAIGRFALSLYKQLSLSRTPDANIFMSPISISTAFAMTKLGACNRTLQQIMKVFEFDTIKEKTSDQVHFFFAKLNCRLYRKKGDATELVSANRLFGDKSLIFNETYQNISEMVYGAKLLPLNFKENPDKARKTINDWISNKTENLIQDTLPHGALDSNTILVLVNTIYFKGQWKNKFNKDLVYASDFHVSESRTCSINLMYQENKFRYKYFPDDQVQVLEMPYLGDDITMVIVLPTRGTPLSQVEEGLDLKKLTGWMDGLSEVIVAVHVPRFRVEDSFSLKEKLEAMGLTDLFSSEKASLPGMLEEGGEGLHISDAFHKAFLEVKEEGSEAAAATAVVAIGRSLNLNREMFMADRPFLLLIRESTINALLFTARVADPCSE</sequence>
<keyword evidence="12" id="KW-0094">Blood coagulation</keyword>
<dbReference type="InterPro" id="IPR023795">
    <property type="entry name" value="Serpin_CS"/>
</dbReference>
<feature type="region of interest" description="Disordered" evidence="18">
    <location>
        <begin position="516"/>
        <end position="679"/>
    </location>
</feature>